<sequence length="67" mass="7985">MPMPKAKKGESKQGFISRCIARLTKDERDKFPAREQRAAICYSEWGETPEERKKYDAARKRKREKMH</sequence>
<feature type="compositionally biased region" description="Basic and acidic residues" evidence="1">
    <location>
        <begin position="49"/>
        <end position="58"/>
    </location>
</feature>
<accession>A0A9E9LWB9</accession>
<dbReference type="EMBL" id="CP098242">
    <property type="protein sequence ID" value="WAW10039.1"/>
    <property type="molecule type" value="Genomic_DNA"/>
</dbReference>
<evidence type="ECO:0000313" key="2">
    <source>
        <dbReference type="EMBL" id="WAW10039.1"/>
    </source>
</evidence>
<keyword evidence="3" id="KW-1185">Reference proteome</keyword>
<name>A0A9E9LWB9_9BURK</name>
<reference evidence="2" key="1">
    <citation type="journal article" date="2022" name="Front. Microbiol.">
        <title>New perspectives on an old grouping: The genomic and phenotypic variability of Oxalobacter formigenes and the implications for calcium oxalate stone prevention.</title>
        <authorList>
            <person name="Chmiel J.A."/>
            <person name="Carr C."/>
            <person name="Stuivenberg G.A."/>
            <person name="Venema R."/>
            <person name="Chanyi R.M."/>
            <person name="Al K.F."/>
            <person name="Giguere D."/>
            <person name="Say H."/>
            <person name="Akouris P.P."/>
            <person name="Dominguez Romero S.A."/>
            <person name="Kwong A."/>
            <person name="Tai V."/>
            <person name="Koval S.F."/>
            <person name="Razvi H."/>
            <person name="Bjazevic J."/>
            <person name="Burton J.P."/>
        </authorList>
    </citation>
    <scope>NUCLEOTIDE SEQUENCE</scope>
    <source>
        <strain evidence="2">WoOx3</strain>
    </source>
</reference>
<dbReference type="AlphaFoldDB" id="A0A9E9LWB9"/>
<gene>
    <name evidence="2" type="ORF">NB640_12615</name>
</gene>
<feature type="region of interest" description="Disordered" evidence="1">
    <location>
        <begin position="48"/>
        <end position="67"/>
    </location>
</feature>
<evidence type="ECO:0000256" key="1">
    <source>
        <dbReference type="SAM" id="MobiDB-lite"/>
    </source>
</evidence>
<dbReference type="KEGG" id="ovb:NB640_12615"/>
<protein>
    <submittedName>
        <fullName evidence="2">Uncharacterized protein</fullName>
    </submittedName>
</protein>
<evidence type="ECO:0000313" key="3">
    <source>
        <dbReference type="Proteomes" id="UP001156215"/>
    </source>
</evidence>
<organism evidence="2 3">
    <name type="scientific">Oxalobacter vibrioformis</name>
    <dbReference type="NCBI Taxonomy" id="933080"/>
    <lineage>
        <taxon>Bacteria</taxon>
        <taxon>Pseudomonadati</taxon>
        <taxon>Pseudomonadota</taxon>
        <taxon>Betaproteobacteria</taxon>
        <taxon>Burkholderiales</taxon>
        <taxon>Oxalobacteraceae</taxon>
        <taxon>Oxalobacter</taxon>
    </lineage>
</organism>
<proteinExistence type="predicted"/>
<dbReference type="RefSeq" id="WP_269309042.1">
    <property type="nucleotide sequence ID" value="NZ_CP098242.1"/>
</dbReference>
<dbReference type="Proteomes" id="UP001156215">
    <property type="component" value="Chromosome"/>
</dbReference>